<reference evidence="1 2" key="1">
    <citation type="submission" date="2024-06" db="EMBL/GenBank/DDBJ databases">
        <title>The Natural Products Discovery Center: Release of the First 8490 Sequenced Strains for Exploring Actinobacteria Biosynthetic Diversity.</title>
        <authorList>
            <person name="Kalkreuter E."/>
            <person name="Kautsar S.A."/>
            <person name="Yang D."/>
            <person name="Bader C.D."/>
            <person name="Teijaro C.N."/>
            <person name="Fluegel L."/>
            <person name="Davis C.M."/>
            <person name="Simpson J.R."/>
            <person name="Lauterbach L."/>
            <person name="Steele A.D."/>
            <person name="Gui C."/>
            <person name="Meng S."/>
            <person name="Li G."/>
            <person name="Viehrig K."/>
            <person name="Ye F."/>
            <person name="Su P."/>
            <person name="Kiefer A.F."/>
            <person name="Nichols A."/>
            <person name="Cepeda A.J."/>
            <person name="Yan W."/>
            <person name="Fan B."/>
            <person name="Jiang Y."/>
            <person name="Adhikari A."/>
            <person name="Zheng C.-J."/>
            <person name="Schuster L."/>
            <person name="Cowan T.M."/>
            <person name="Smanski M.J."/>
            <person name="Chevrette M.G."/>
            <person name="De Carvalho L.P.S."/>
            <person name="Shen B."/>
        </authorList>
    </citation>
    <scope>NUCLEOTIDE SEQUENCE [LARGE SCALE GENOMIC DNA]</scope>
    <source>
        <strain evidence="1 2">NPDC052347</strain>
    </source>
</reference>
<keyword evidence="2" id="KW-1185">Reference proteome</keyword>
<proteinExistence type="predicted"/>
<accession>A0ABV3K0M7</accession>
<evidence type="ECO:0000313" key="1">
    <source>
        <dbReference type="EMBL" id="MEV5508700.1"/>
    </source>
</evidence>
<dbReference type="RefSeq" id="WP_193553371.1">
    <property type="nucleotide sequence ID" value="NZ_JBFAUK010000015.1"/>
</dbReference>
<organism evidence="1 2">
    <name type="scientific">Streptomyces orinoci</name>
    <name type="common">Streptoverticillium orinoci</name>
    <dbReference type="NCBI Taxonomy" id="67339"/>
    <lineage>
        <taxon>Bacteria</taxon>
        <taxon>Bacillati</taxon>
        <taxon>Actinomycetota</taxon>
        <taxon>Actinomycetes</taxon>
        <taxon>Kitasatosporales</taxon>
        <taxon>Streptomycetaceae</taxon>
        <taxon>Streptomyces</taxon>
    </lineage>
</organism>
<evidence type="ECO:0000313" key="2">
    <source>
        <dbReference type="Proteomes" id="UP001552594"/>
    </source>
</evidence>
<gene>
    <name evidence="1" type="ORF">AB0L16_19935</name>
</gene>
<sequence length="61" mass="7219">MYAILLERACRIQLTARAAGELRHWTSHQECLEKDSVAWPHSQIDAGWQHWQRRVALRQPL</sequence>
<name>A0ABV3K0M7_STRON</name>
<protein>
    <submittedName>
        <fullName evidence="1">Uncharacterized protein</fullName>
    </submittedName>
</protein>
<dbReference type="InterPro" id="IPR036409">
    <property type="entry name" value="Aldolase_II/adducin_N_sf"/>
</dbReference>
<dbReference type="EMBL" id="JBFAUK010000015">
    <property type="protein sequence ID" value="MEV5508700.1"/>
    <property type="molecule type" value="Genomic_DNA"/>
</dbReference>
<dbReference type="Gene3D" id="3.40.225.10">
    <property type="entry name" value="Class II aldolase/adducin N-terminal domain"/>
    <property type="match status" value="1"/>
</dbReference>
<comment type="caution">
    <text evidence="1">The sequence shown here is derived from an EMBL/GenBank/DDBJ whole genome shotgun (WGS) entry which is preliminary data.</text>
</comment>
<dbReference type="Proteomes" id="UP001552594">
    <property type="component" value="Unassembled WGS sequence"/>
</dbReference>